<proteinExistence type="inferred from homology"/>
<dbReference type="PRINTS" id="PR00990">
    <property type="entry name" value="RIBOKINASE"/>
</dbReference>
<evidence type="ECO:0000256" key="8">
    <source>
        <dbReference type="ARBA" id="ARBA00023277"/>
    </source>
</evidence>
<gene>
    <name evidence="9" type="primary">rbsK</name>
    <name evidence="11" type="ORF">CTER_0397</name>
</gene>
<comment type="caution">
    <text evidence="9">Lacks conserved residue(s) required for the propagation of feature annotation.</text>
</comment>
<dbReference type="GO" id="GO:0004747">
    <property type="term" value="F:ribokinase activity"/>
    <property type="evidence" value="ECO:0007669"/>
    <property type="project" value="UniProtKB-UniRule"/>
</dbReference>
<feature type="binding site" evidence="9">
    <location>
        <position position="191"/>
    </location>
    <ligand>
        <name>ATP</name>
        <dbReference type="ChEBI" id="CHEBI:30616"/>
    </ligand>
</feature>
<dbReference type="GO" id="GO:0046872">
    <property type="term" value="F:metal ion binding"/>
    <property type="evidence" value="ECO:0007669"/>
    <property type="project" value="UniProtKB-KW"/>
</dbReference>
<keyword evidence="1 9" id="KW-0808">Transferase</keyword>
<keyword evidence="7 9" id="KW-0630">Potassium</keyword>
<feature type="binding site" evidence="9">
    <location>
        <position position="147"/>
    </location>
    <ligand>
        <name>substrate</name>
    </ligand>
</feature>
<feature type="binding site" evidence="9">
    <location>
        <begin position="265"/>
        <end position="266"/>
    </location>
    <ligand>
        <name>ATP</name>
        <dbReference type="ChEBI" id="CHEBI:30616"/>
    </ligand>
</feature>
<evidence type="ECO:0000259" key="10">
    <source>
        <dbReference type="Pfam" id="PF00294"/>
    </source>
</evidence>
<keyword evidence="6 9" id="KW-0460">Magnesium</keyword>
<dbReference type="GO" id="GO:0005524">
    <property type="term" value="F:ATP binding"/>
    <property type="evidence" value="ECO:0007669"/>
    <property type="project" value="UniProtKB-UniRule"/>
</dbReference>
<dbReference type="RefSeq" id="WP_004623684.1">
    <property type="nucleotide sequence ID" value="NZ_AORV01000017.1"/>
</dbReference>
<protein>
    <recommendedName>
        <fullName evidence="9">Ribokinase</fullName>
        <shortName evidence="9">RK</shortName>
        <ecNumber evidence="9">2.7.1.15</ecNumber>
    </recommendedName>
</protein>
<keyword evidence="3 9" id="KW-0547">Nucleotide-binding</keyword>
<dbReference type="InterPro" id="IPR011611">
    <property type="entry name" value="PfkB_dom"/>
</dbReference>
<feature type="binding site" evidence="9">
    <location>
        <position position="301"/>
    </location>
    <ligand>
        <name>K(+)</name>
        <dbReference type="ChEBI" id="CHEBI:29103"/>
    </ligand>
</feature>
<organism evidence="11 12">
    <name type="scientific">Ruminiclostridium cellobioparum subsp. termitidis CT1112</name>
    <dbReference type="NCBI Taxonomy" id="1195236"/>
    <lineage>
        <taxon>Bacteria</taxon>
        <taxon>Bacillati</taxon>
        <taxon>Bacillota</taxon>
        <taxon>Clostridia</taxon>
        <taxon>Eubacteriales</taxon>
        <taxon>Oscillospiraceae</taxon>
        <taxon>Ruminiclostridium</taxon>
    </lineage>
</organism>
<feature type="binding site" evidence="9">
    <location>
        <position position="299"/>
    </location>
    <ligand>
        <name>K(+)</name>
        <dbReference type="ChEBI" id="CHEBI:29103"/>
    </ligand>
</feature>
<comment type="caution">
    <text evidence="11">The sequence shown here is derived from an EMBL/GenBank/DDBJ whole genome shotgun (WGS) entry which is preliminary data.</text>
</comment>
<feature type="binding site" evidence="9">
    <location>
        <begin position="42"/>
        <end position="46"/>
    </location>
    <ligand>
        <name>substrate</name>
    </ligand>
</feature>
<comment type="similarity">
    <text evidence="9">Belongs to the carbohydrate kinase PfkB family. Ribokinase subfamily.</text>
</comment>
<evidence type="ECO:0000256" key="4">
    <source>
        <dbReference type="ARBA" id="ARBA00022777"/>
    </source>
</evidence>
<evidence type="ECO:0000313" key="12">
    <source>
        <dbReference type="Proteomes" id="UP000014155"/>
    </source>
</evidence>
<comment type="cofactor">
    <cofactor evidence="9">
        <name>Mg(2+)</name>
        <dbReference type="ChEBI" id="CHEBI:18420"/>
    </cofactor>
    <text evidence="9">Requires a divalent cation, most likely magnesium in vivo, as an electrophilic catalyst to aid phosphoryl group transfer. It is the chelate of the metal and the nucleotide that is the actual substrate.</text>
</comment>
<sequence>MKIPRILVVGSFVMDLIYSTSKVPGEGETVNDGLSFASAPGGKGANQAVQAARLGMDVTMVGKLGQDMFGDELLKAVESAGINAEGVIRDPSCSSAVSNVVLEVVPGKKAKNRIIVVPGANMSLTVSDVEFLKDKISRYDMVILQLEIPLEVNKKVIDYAYEKGVPVMLNSAPYQPLDDDLLSKLTYISPNEHEAYGLTGIKTTDGDGGIDISKVEMAAKVLLNKGVKNVIITLGSNGVAFMNRDMFIVKPCVDIVKVVDPTAAGDSFTGAFCSAVCMGMTMEEALDFANYTATITVSRMGAITSLPVIQEVRDLMKKDNYIGKRGV</sequence>
<dbReference type="GO" id="GO:0005829">
    <property type="term" value="C:cytosol"/>
    <property type="evidence" value="ECO:0007669"/>
    <property type="project" value="TreeGrafter"/>
</dbReference>
<comment type="function">
    <text evidence="9">Catalyzes the phosphorylation of ribose at O-5 in a reaction requiring ATP and magnesium. The resulting D-ribose-5-phosphate can then be used either for sythesis of nucleotides, histidine, and tryptophan, or as a component of the pentose phosphate pathway.</text>
</comment>
<accession>S0FWJ6</accession>
<feature type="binding site" evidence="9">
    <location>
        <begin position="233"/>
        <end position="238"/>
    </location>
    <ligand>
        <name>ATP</name>
        <dbReference type="ChEBI" id="CHEBI:30616"/>
    </ligand>
</feature>
<dbReference type="Gene3D" id="3.40.1190.20">
    <property type="match status" value="1"/>
</dbReference>
<comment type="subcellular location">
    <subcellularLocation>
        <location evidence="9">Cytoplasm</location>
    </subcellularLocation>
</comment>
<dbReference type="EC" id="2.7.1.15" evidence="9"/>
<feature type="domain" description="Carbohydrate kinase PfkB" evidence="10">
    <location>
        <begin position="5"/>
        <end position="307"/>
    </location>
</feature>
<dbReference type="PATRIC" id="fig|1195236.3.peg.705"/>
<dbReference type="GO" id="GO:0019303">
    <property type="term" value="P:D-ribose catabolic process"/>
    <property type="evidence" value="ECO:0007669"/>
    <property type="project" value="UniProtKB-UniRule"/>
</dbReference>
<evidence type="ECO:0000256" key="3">
    <source>
        <dbReference type="ARBA" id="ARBA00022741"/>
    </source>
</evidence>
<keyword evidence="2 9" id="KW-0479">Metal-binding</keyword>
<dbReference type="Proteomes" id="UP000014155">
    <property type="component" value="Unassembled WGS sequence"/>
</dbReference>
<dbReference type="PANTHER" id="PTHR10584">
    <property type="entry name" value="SUGAR KINASE"/>
    <property type="match status" value="1"/>
</dbReference>
<dbReference type="PANTHER" id="PTHR10584:SF166">
    <property type="entry name" value="RIBOKINASE"/>
    <property type="match status" value="1"/>
</dbReference>
<name>S0FWJ6_RUMCE</name>
<evidence type="ECO:0000256" key="6">
    <source>
        <dbReference type="ARBA" id="ARBA00022842"/>
    </source>
</evidence>
<evidence type="ECO:0000256" key="1">
    <source>
        <dbReference type="ARBA" id="ARBA00022679"/>
    </source>
</evidence>
<comment type="subunit">
    <text evidence="9">Homodimer.</text>
</comment>
<evidence type="ECO:0000256" key="2">
    <source>
        <dbReference type="ARBA" id="ARBA00022723"/>
    </source>
</evidence>
<dbReference type="AlphaFoldDB" id="S0FWJ6"/>
<dbReference type="InterPro" id="IPR029056">
    <property type="entry name" value="Ribokinase-like"/>
</dbReference>
<dbReference type="HAMAP" id="MF_01987">
    <property type="entry name" value="Ribokinase"/>
    <property type="match status" value="1"/>
</dbReference>
<dbReference type="UniPathway" id="UPA00916">
    <property type="reaction ID" value="UER00889"/>
</dbReference>
<feature type="binding site" evidence="9">
    <location>
        <position position="262"/>
    </location>
    <ligand>
        <name>K(+)</name>
        <dbReference type="ChEBI" id="CHEBI:29103"/>
    </ligand>
</feature>
<feature type="binding site" evidence="9">
    <location>
        <position position="266"/>
    </location>
    <ligand>
        <name>substrate</name>
    </ligand>
</feature>
<keyword evidence="9" id="KW-0963">Cytoplasm</keyword>
<evidence type="ECO:0000256" key="5">
    <source>
        <dbReference type="ARBA" id="ARBA00022840"/>
    </source>
</evidence>
<comment type="catalytic activity">
    <reaction evidence="9">
        <text>D-ribose + ATP = D-ribose 5-phosphate + ADP + H(+)</text>
        <dbReference type="Rhea" id="RHEA:13697"/>
        <dbReference type="ChEBI" id="CHEBI:15378"/>
        <dbReference type="ChEBI" id="CHEBI:30616"/>
        <dbReference type="ChEBI" id="CHEBI:47013"/>
        <dbReference type="ChEBI" id="CHEBI:78346"/>
        <dbReference type="ChEBI" id="CHEBI:456216"/>
        <dbReference type="EC" id="2.7.1.15"/>
    </reaction>
</comment>
<dbReference type="InterPro" id="IPR011877">
    <property type="entry name" value="Ribokinase"/>
</dbReference>
<dbReference type="InterPro" id="IPR002139">
    <property type="entry name" value="Ribo/fructo_kinase"/>
</dbReference>
<reference evidence="11 12" key="1">
    <citation type="journal article" date="2013" name="Genome Announc.">
        <title>Draft Genome Sequence of the Cellulolytic, Mesophilic, Anaerobic Bacterium Clostridium termitidis Strain CT1112 (DSM 5398).</title>
        <authorList>
            <person name="Lal S."/>
            <person name="Ramachandran U."/>
            <person name="Zhang X."/>
            <person name="Munir R."/>
            <person name="Sparling R."/>
            <person name="Levin D.B."/>
        </authorList>
    </citation>
    <scope>NUCLEOTIDE SEQUENCE [LARGE SCALE GENOMIC DNA]</scope>
    <source>
        <strain evidence="11 12">CT1112</strain>
    </source>
</reference>
<evidence type="ECO:0000256" key="7">
    <source>
        <dbReference type="ARBA" id="ARBA00022958"/>
    </source>
</evidence>
<keyword evidence="4 9" id="KW-0418">Kinase</keyword>
<keyword evidence="12" id="KW-1185">Reference proteome</keyword>
<keyword evidence="8 9" id="KW-0119">Carbohydrate metabolism</keyword>
<dbReference type="Pfam" id="PF00294">
    <property type="entry name" value="PfkB"/>
    <property type="match status" value="1"/>
</dbReference>
<dbReference type="CDD" id="cd01174">
    <property type="entry name" value="ribokinase"/>
    <property type="match status" value="1"/>
</dbReference>
<comment type="activity regulation">
    <text evidence="9">Activated by a monovalent cation that binds near, but not in, the active site. The most likely occupant of the site in vivo is potassium. Ion binding induces a conformational change that may alter substrate affinity.</text>
</comment>
<dbReference type="eggNOG" id="COG0524">
    <property type="taxonomic scope" value="Bacteria"/>
</dbReference>
<feature type="binding site" evidence="9">
    <location>
        <position position="260"/>
    </location>
    <ligand>
        <name>K(+)</name>
        <dbReference type="ChEBI" id="CHEBI:29103"/>
    </ligand>
</feature>
<feature type="binding site" evidence="9">
    <location>
        <position position="305"/>
    </location>
    <ligand>
        <name>K(+)</name>
        <dbReference type="ChEBI" id="CHEBI:29103"/>
    </ligand>
</feature>
<feature type="active site" description="Proton acceptor" evidence="9">
    <location>
        <position position="266"/>
    </location>
</feature>
<evidence type="ECO:0000313" key="11">
    <source>
        <dbReference type="EMBL" id="EMS73544.1"/>
    </source>
</evidence>
<dbReference type="EMBL" id="AORV01000017">
    <property type="protein sequence ID" value="EMS73544.1"/>
    <property type="molecule type" value="Genomic_DNA"/>
</dbReference>
<feature type="binding site" evidence="9">
    <location>
        <begin position="13"/>
        <end position="15"/>
    </location>
    <ligand>
        <name>substrate</name>
    </ligand>
</feature>
<feature type="binding site" evidence="9">
    <location>
        <position position="290"/>
    </location>
    <ligand>
        <name>ATP</name>
        <dbReference type="ChEBI" id="CHEBI:30616"/>
    </ligand>
</feature>
<feature type="binding site" evidence="9">
    <location>
        <position position="296"/>
    </location>
    <ligand>
        <name>K(+)</name>
        <dbReference type="ChEBI" id="CHEBI:29103"/>
    </ligand>
</feature>
<dbReference type="STRING" id="1195236.CTER_0397"/>
<evidence type="ECO:0000256" key="9">
    <source>
        <dbReference type="HAMAP-Rule" id="MF_01987"/>
    </source>
</evidence>
<dbReference type="SUPFAM" id="SSF53613">
    <property type="entry name" value="Ribokinase-like"/>
    <property type="match status" value="1"/>
</dbReference>
<comment type="pathway">
    <text evidence="9">Carbohydrate metabolism; D-ribose degradation; D-ribose 5-phosphate from beta-D-ribopyranose: step 2/2.</text>
</comment>
<keyword evidence="5 9" id="KW-0067">ATP-binding</keyword>